<dbReference type="Gene3D" id="3.10.350.10">
    <property type="entry name" value="LysM domain"/>
    <property type="match status" value="1"/>
</dbReference>
<gene>
    <name evidence="3" type="primary">safA</name>
    <name evidence="3" type="ORF">NCTC4822_01802</name>
</gene>
<dbReference type="InterPro" id="IPR018392">
    <property type="entry name" value="LysM"/>
</dbReference>
<feature type="compositionally biased region" description="Basic and acidic residues" evidence="1">
    <location>
        <begin position="218"/>
        <end position="232"/>
    </location>
</feature>
<proteinExistence type="predicted"/>
<dbReference type="RefSeq" id="WP_115361467.1">
    <property type="nucleotide sequence ID" value="NZ_UGYZ01000002.1"/>
</dbReference>
<evidence type="ECO:0000256" key="1">
    <source>
        <dbReference type="SAM" id="MobiDB-lite"/>
    </source>
</evidence>
<evidence type="ECO:0000259" key="2">
    <source>
        <dbReference type="PROSITE" id="PS51782"/>
    </source>
</evidence>
<dbReference type="Pfam" id="PF01476">
    <property type="entry name" value="LysM"/>
    <property type="match status" value="1"/>
</dbReference>
<evidence type="ECO:0000313" key="4">
    <source>
        <dbReference type="Proteomes" id="UP000254519"/>
    </source>
</evidence>
<dbReference type="CDD" id="cd00118">
    <property type="entry name" value="LysM"/>
    <property type="match status" value="1"/>
</dbReference>
<dbReference type="InterPro" id="IPR036779">
    <property type="entry name" value="LysM_dom_sf"/>
</dbReference>
<dbReference type="AlphaFoldDB" id="A0A380BWI2"/>
<reference evidence="3 4" key="1">
    <citation type="submission" date="2018-06" db="EMBL/GenBank/DDBJ databases">
        <authorList>
            <consortium name="Pathogen Informatics"/>
            <person name="Doyle S."/>
        </authorList>
    </citation>
    <scope>NUCLEOTIDE SEQUENCE [LARGE SCALE GENOMIC DNA]</scope>
    <source>
        <strain evidence="4">ATCC 11859 / DSM 33 / NCIB 8841 / NCTC 4822</strain>
    </source>
</reference>
<name>A0A380BWI2_SPOPA</name>
<dbReference type="SUPFAM" id="SSF54106">
    <property type="entry name" value="LysM domain"/>
    <property type="match status" value="1"/>
</dbReference>
<dbReference type="SMART" id="SM00257">
    <property type="entry name" value="LysM"/>
    <property type="match status" value="1"/>
</dbReference>
<dbReference type="Proteomes" id="UP000254519">
    <property type="component" value="Unassembled WGS sequence"/>
</dbReference>
<evidence type="ECO:0000313" key="3">
    <source>
        <dbReference type="EMBL" id="SUJ07266.1"/>
    </source>
</evidence>
<organism evidence="3 4">
    <name type="scientific">Sporosarcina pasteurii</name>
    <name type="common">Bacillus pasteurii</name>
    <dbReference type="NCBI Taxonomy" id="1474"/>
    <lineage>
        <taxon>Bacteria</taxon>
        <taxon>Bacillati</taxon>
        <taxon>Bacillota</taxon>
        <taxon>Bacilli</taxon>
        <taxon>Bacillales</taxon>
        <taxon>Caryophanaceae</taxon>
        <taxon>Sporosarcina</taxon>
    </lineage>
</organism>
<accession>A0A380BWI2</accession>
<dbReference type="OrthoDB" id="2033517at2"/>
<feature type="region of interest" description="Disordered" evidence="1">
    <location>
        <begin position="87"/>
        <end position="145"/>
    </location>
</feature>
<keyword evidence="4" id="KW-1185">Reference proteome</keyword>
<feature type="domain" description="LysM" evidence="2">
    <location>
        <begin position="2"/>
        <end position="47"/>
    </location>
</feature>
<sequence length="373" mass="41118">MDVHIVQRGETLWKIARQHGISFEELKRVNAHLANPDYIVPGMKIFLPSKVQAKGESAKTGASETKVKKVESVKKVEKAPVAQPISLTEALQAPKEPMPIPATPKVPKVTSKPVEESIEAPPKATMPKVEQTQHKPTPAPTPPPAQAPMPPFPMQPYPYTVIGIPCGWLPIYDADCYPYVHMGQMHQMPHQPPMTQLPVPESTHFNHYRPSARPSVPEMDKKMESPTSKKDSTPGFYSPPAPPELHFPSLSGPELMPSIESPTLQLPKAKPEVKKEAKPKSTPMPESRPISPTDRGPMPAAPAPYSDWSYPQTMYPAHTGQSSPCGCSQLAPMPLPVQQHPFCNACNQPIGPHPMHPMPPMPYPAPYHWHGMY</sequence>
<protein>
    <submittedName>
        <fullName evidence="3">Morphogenetic protein safA</fullName>
    </submittedName>
</protein>
<dbReference type="EMBL" id="UGYZ01000002">
    <property type="protein sequence ID" value="SUJ07266.1"/>
    <property type="molecule type" value="Genomic_DNA"/>
</dbReference>
<feature type="region of interest" description="Disordered" evidence="1">
    <location>
        <begin position="201"/>
        <end position="305"/>
    </location>
</feature>
<feature type="compositionally biased region" description="Basic and acidic residues" evidence="1">
    <location>
        <begin position="269"/>
        <end position="279"/>
    </location>
</feature>
<dbReference type="PROSITE" id="PS51782">
    <property type="entry name" value="LYSM"/>
    <property type="match status" value="1"/>
</dbReference>